<sequence>MAVILDPAKNTTQQRLLDLGLLHHDNFQDNTPSNKPILFISEWAVFITFSTQASLLLYNTRSNTGENDYAILKIQLPLVHGKTLPKDDKFINRNELMNNPNLFITFILVTSATILNQDNRN</sequence>
<reference evidence="1" key="2">
    <citation type="submission" date="2015-06" db="UniProtKB">
        <authorList>
            <consortium name="EnsemblPlants"/>
        </authorList>
    </citation>
    <scope>IDENTIFICATION</scope>
    <source>
        <strain evidence="1">DM1-3 516 R44</strain>
    </source>
</reference>
<evidence type="ECO:0000313" key="1">
    <source>
        <dbReference type="EnsemblPlants" id="PGSC0003DMT400023867"/>
    </source>
</evidence>
<organism evidence="1 2">
    <name type="scientific">Solanum tuberosum</name>
    <name type="common">Potato</name>
    <dbReference type="NCBI Taxonomy" id="4113"/>
    <lineage>
        <taxon>Eukaryota</taxon>
        <taxon>Viridiplantae</taxon>
        <taxon>Streptophyta</taxon>
        <taxon>Embryophyta</taxon>
        <taxon>Tracheophyta</taxon>
        <taxon>Spermatophyta</taxon>
        <taxon>Magnoliopsida</taxon>
        <taxon>eudicotyledons</taxon>
        <taxon>Gunneridae</taxon>
        <taxon>Pentapetalae</taxon>
        <taxon>asterids</taxon>
        <taxon>lamiids</taxon>
        <taxon>Solanales</taxon>
        <taxon>Solanaceae</taxon>
        <taxon>Solanoideae</taxon>
        <taxon>Solaneae</taxon>
        <taxon>Solanum</taxon>
    </lineage>
</organism>
<accession>M1AJ29</accession>
<dbReference type="Proteomes" id="UP000011115">
    <property type="component" value="Unassembled WGS sequence"/>
</dbReference>
<evidence type="ECO:0000313" key="2">
    <source>
        <dbReference type="Proteomes" id="UP000011115"/>
    </source>
</evidence>
<dbReference type="EnsemblPlants" id="PGSC0003DMT400023867">
    <property type="protein sequence ID" value="PGSC0003DMT400023867"/>
    <property type="gene ID" value="PGSC0003DMG400009229"/>
</dbReference>
<dbReference type="AlphaFoldDB" id="M1AJ29"/>
<dbReference type="Gramene" id="PGSC0003DMT400023867">
    <property type="protein sequence ID" value="PGSC0003DMT400023867"/>
    <property type="gene ID" value="PGSC0003DMG400009229"/>
</dbReference>
<protein>
    <submittedName>
        <fullName evidence="1">Uncharacterized protein</fullName>
    </submittedName>
</protein>
<keyword evidence="2" id="KW-1185">Reference proteome</keyword>
<name>M1AJ29_SOLTU</name>
<dbReference type="PaxDb" id="4113-PGSC0003DMT400023867"/>
<dbReference type="HOGENOM" id="CLU_2042183_0_0_1"/>
<dbReference type="InParanoid" id="M1AJ29"/>
<proteinExistence type="predicted"/>
<reference evidence="2" key="1">
    <citation type="journal article" date="2011" name="Nature">
        <title>Genome sequence and analysis of the tuber crop potato.</title>
        <authorList>
            <consortium name="The Potato Genome Sequencing Consortium"/>
        </authorList>
    </citation>
    <scope>NUCLEOTIDE SEQUENCE [LARGE SCALE GENOMIC DNA]</scope>
    <source>
        <strain evidence="2">cv. DM1-3 516 R44</strain>
    </source>
</reference>